<dbReference type="EMBL" id="CCYD01000261">
    <property type="protein sequence ID" value="CEG37123.1"/>
    <property type="molecule type" value="Genomic_DNA"/>
</dbReference>
<name>A0A0N7L3X9_PLAHL</name>
<keyword evidence="2" id="KW-1185">Reference proteome</keyword>
<protein>
    <submittedName>
        <fullName evidence="1">Uncharacterized protein</fullName>
    </submittedName>
</protein>
<evidence type="ECO:0000313" key="2">
    <source>
        <dbReference type="Proteomes" id="UP000054928"/>
    </source>
</evidence>
<dbReference type="GeneID" id="36399631"/>
<organism evidence="1 2">
    <name type="scientific">Plasmopara halstedii</name>
    <name type="common">Downy mildew of sunflower</name>
    <dbReference type="NCBI Taxonomy" id="4781"/>
    <lineage>
        <taxon>Eukaryota</taxon>
        <taxon>Sar</taxon>
        <taxon>Stramenopiles</taxon>
        <taxon>Oomycota</taxon>
        <taxon>Peronosporomycetes</taxon>
        <taxon>Peronosporales</taxon>
        <taxon>Peronosporaceae</taxon>
        <taxon>Plasmopara</taxon>
    </lineage>
</organism>
<sequence length="161" mass="17973">MQHFLSLSAIEAVNITRINDEDACLCSGATRRVLKKQISIRALINELELIRHSLVKKSPKYASITNLSDTSSIIVDASTDGAVSARDVSMTETYPSIISKQGGSTDDVAVSRSKLYLMLRMAQETLKAKKLLEKVWYEATRCKISLISEWWSVEICSVIFK</sequence>
<dbReference type="OrthoDB" id="105623at2759"/>
<accession>A0A0N7L3X9</accession>
<evidence type="ECO:0000313" key="1">
    <source>
        <dbReference type="EMBL" id="CEG37123.1"/>
    </source>
</evidence>
<dbReference type="RefSeq" id="XP_024573492.1">
    <property type="nucleotide sequence ID" value="XM_024722413.1"/>
</dbReference>
<proteinExistence type="predicted"/>
<reference evidence="2" key="1">
    <citation type="submission" date="2014-09" db="EMBL/GenBank/DDBJ databases">
        <authorList>
            <person name="Sharma Rahul"/>
            <person name="Thines Marco"/>
        </authorList>
    </citation>
    <scope>NUCLEOTIDE SEQUENCE [LARGE SCALE GENOMIC DNA]</scope>
</reference>
<dbReference type="Proteomes" id="UP000054928">
    <property type="component" value="Unassembled WGS sequence"/>
</dbReference>
<dbReference type="AlphaFoldDB" id="A0A0N7L3X9"/>